<dbReference type="GO" id="GO:0006310">
    <property type="term" value="P:DNA recombination"/>
    <property type="evidence" value="ECO:0007669"/>
    <property type="project" value="UniProtKB-KW"/>
</dbReference>
<dbReference type="InterPro" id="IPR013762">
    <property type="entry name" value="Integrase-like_cat_sf"/>
</dbReference>
<feature type="compositionally biased region" description="Basic and acidic residues" evidence="2">
    <location>
        <begin position="373"/>
        <end position="385"/>
    </location>
</feature>
<evidence type="ECO:0000313" key="3">
    <source>
        <dbReference type="EMBL" id="POM63201.1"/>
    </source>
</evidence>
<evidence type="ECO:0008006" key="5">
    <source>
        <dbReference type="Google" id="ProtNLM"/>
    </source>
</evidence>
<dbReference type="EMBL" id="NCKW01015155">
    <property type="protein sequence ID" value="POM63201.1"/>
    <property type="molecule type" value="Genomic_DNA"/>
</dbReference>
<dbReference type="Gene3D" id="1.10.443.10">
    <property type="entry name" value="Intergrase catalytic core"/>
    <property type="match status" value="1"/>
</dbReference>
<dbReference type="GO" id="GO:0003677">
    <property type="term" value="F:DNA binding"/>
    <property type="evidence" value="ECO:0007669"/>
    <property type="project" value="InterPro"/>
</dbReference>
<keyword evidence="4" id="KW-1185">Reference proteome</keyword>
<name>A0A2P4XCB5_9STRA</name>
<dbReference type="Proteomes" id="UP000237271">
    <property type="component" value="Unassembled WGS sequence"/>
</dbReference>
<evidence type="ECO:0000256" key="2">
    <source>
        <dbReference type="SAM" id="MobiDB-lite"/>
    </source>
</evidence>
<feature type="region of interest" description="Disordered" evidence="2">
    <location>
        <begin position="360"/>
        <end position="385"/>
    </location>
</feature>
<gene>
    <name evidence="3" type="ORF">PHPALM_27527</name>
</gene>
<reference evidence="3 4" key="1">
    <citation type="journal article" date="2017" name="Genome Biol. Evol.">
        <title>Phytophthora megakarya and P. palmivora, closely related causal agents of cacao black pod rot, underwent increases in genome sizes and gene numbers by different mechanisms.</title>
        <authorList>
            <person name="Ali S.S."/>
            <person name="Shao J."/>
            <person name="Lary D.J."/>
            <person name="Kronmiller B."/>
            <person name="Shen D."/>
            <person name="Strem M.D."/>
            <person name="Amoako-Attah I."/>
            <person name="Akrofi A.Y."/>
            <person name="Begoude B.A."/>
            <person name="Ten Hoopen G.M."/>
            <person name="Coulibaly K."/>
            <person name="Kebe B.I."/>
            <person name="Melnick R.L."/>
            <person name="Guiltinan M.J."/>
            <person name="Tyler B.M."/>
            <person name="Meinhardt L.W."/>
            <person name="Bailey B.A."/>
        </authorList>
    </citation>
    <scope>NUCLEOTIDE SEQUENCE [LARGE SCALE GENOMIC DNA]</scope>
    <source>
        <strain evidence="4">sbr112.9</strain>
    </source>
</reference>
<proteinExistence type="predicted"/>
<feature type="non-terminal residue" evidence="3">
    <location>
        <position position="1"/>
    </location>
</feature>
<comment type="caution">
    <text evidence="3">The sequence shown here is derived from an EMBL/GenBank/DDBJ whole genome shotgun (WGS) entry which is preliminary data.</text>
</comment>
<evidence type="ECO:0000313" key="4">
    <source>
        <dbReference type="Proteomes" id="UP000237271"/>
    </source>
</evidence>
<accession>A0A2P4XCB5</accession>
<organism evidence="3 4">
    <name type="scientific">Phytophthora palmivora</name>
    <dbReference type="NCBI Taxonomy" id="4796"/>
    <lineage>
        <taxon>Eukaryota</taxon>
        <taxon>Sar</taxon>
        <taxon>Stramenopiles</taxon>
        <taxon>Oomycota</taxon>
        <taxon>Peronosporomycetes</taxon>
        <taxon>Peronosporales</taxon>
        <taxon>Peronosporaceae</taxon>
        <taxon>Phytophthora</taxon>
    </lineage>
</organism>
<dbReference type="AlphaFoldDB" id="A0A2P4XCB5"/>
<evidence type="ECO:0000256" key="1">
    <source>
        <dbReference type="ARBA" id="ARBA00023172"/>
    </source>
</evidence>
<keyword evidence="1" id="KW-0233">DNA recombination</keyword>
<protein>
    <recommendedName>
        <fullName evidence="5">Ndc10 domain-containing protein</fullName>
    </recommendedName>
</protein>
<dbReference type="SUPFAM" id="SSF56349">
    <property type="entry name" value="DNA breaking-rejoining enzymes"/>
    <property type="match status" value="1"/>
</dbReference>
<dbReference type="GO" id="GO:0015074">
    <property type="term" value="P:DNA integration"/>
    <property type="evidence" value="ECO:0007669"/>
    <property type="project" value="InterPro"/>
</dbReference>
<dbReference type="OrthoDB" id="124689at2759"/>
<dbReference type="InterPro" id="IPR011010">
    <property type="entry name" value="DNA_brk_join_enz"/>
</dbReference>
<sequence length="410" mass="44569">HRAALEARLLKIGKTLDNFCLKRDGGGFISKAPPCSKADLKKMLVYLYVNASCSSDYQDAALICLLWYLFGRASDLALLRKPNISIDAGNVLFVRFIRMKTSEEQGLSLFPGTEFETCPMLAMALAMLMQTAPSTDAIDNLPEMQDPAAITLSPDVPLLDILDHPVDTTGLGAPSAAGVEKTPTVYSHVNRVLDRIAAVSGVTAALTSHSFRRGGHNTPMVAANSRRGAWNMSTTNKGFNYIFNTSKEDHMVSKILSGHDTSTNEAIQDLLSFDSQTRSTISSFQHHLFSTCHDLQAAQHNVNQAVLDVLTSTVIRHYPLLKRLNAEAPAIKRIEACTAEAGCSLVELLAWSSHLANPELPCEDSKPSSAHQTSEKSLTRSTEQKVIDHQAAVINHLSKDAGCSHERTGS</sequence>